<keyword evidence="2" id="KW-0547">Nucleotide-binding</keyword>
<organism evidence="5 6">
    <name type="scientific">Sugiyamaella lignohabitans</name>
    <dbReference type="NCBI Taxonomy" id="796027"/>
    <lineage>
        <taxon>Eukaryota</taxon>
        <taxon>Fungi</taxon>
        <taxon>Dikarya</taxon>
        <taxon>Ascomycota</taxon>
        <taxon>Saccharomycotina</taxon>
        <taxon>Dipodascomycetes</taxon>
        <taxon>Dipodascales</taxon>
        <taxon>Trichomonascaceae</taxon>
        <taxon>Sugiyamaella</taxon>
    </lineage>
</organism>
<dbReference type="GO" id="GO:0005634">
    <property type="term" value="C:nucleus"/>
    <property type="evidence" value="ECO:0007669"/>
    <property type="project" value="TreeGrafter"/>
</dbReference>
<dbReference type="Proteomes" id="UP000189580">
    <property type="component" value="Chromosome d"/>
</dbReference>
<evidence type="ECO:0000256" key="3">
    <source>
        <dbReference type="ARBA" id="ARBA00022840"/>
    </source>
</evidence>
<keyword evidence="3" id="KW-0067">ATP-binding</keyword>
<dbReference type="FunFam" id="3.30.420.40:FF:000171">
    <property type="entry name" value="Heat shock 70 kDa protein 4"/>
    <property type="match status" value="2"/>
</dbReference>
<dbReference type="InterPro" id="IPR013126">
    <property type="entry name" value="Hsp_70_fam"/>
</dbReference>
<evidence type="ECO:0000256" key="2">
    <source>
        <dbReference type="ARBA" id="ARBA00022741"/>
    </source>
</evidence>
<dbReference type="InterPro" id="IPR018181">
    <property type="entry name" value="Heat_shock_70_CS"/>
</dbReference>
<dbReference type="Gene3D" id="3.30.30.30">
    <property type="match status" value="1"/>
</dbReference>
<reference evidence="5 6" key="1">
    <citation type="submission" date="2016-02" db="EMBL/GenBank/DDBJ databases">
        <title>Complete genome sequence and transcriptome regulation of the pentose utilising yeast Sugiyamaella lignohabitans.</title>
        <authorList>
            <person name="Bellasio M."/>
            <person name="Peymann A."/>
            <person name="Valli M."/>
            <person name="Sipitzky M."/>
            <person name="Graf A."/>
            <person name="Sauer M."/>
            <person name="Marx H."/>
            <person name="Mattanovich D."/>
        </authorList>
    </citation>
    <scope>NUCLEOTIDE SEQUENCE [LARGE SCALE GENOMIC DNA]</scope>
    <source>
        <strain evidence="5 6">CBS 10342</strain>
    </source>
</reference>
<dbReference type="FunFam" id="1.20.1270.10:FF:000002">
    <property type="entry name" value="Heat shock 70 kDa protein 4"/>
    <property type="match status" value="1"/>
</dbReference>
<dbReference type="SUPFAM" id="SSF100920">
    <property type="entry name" value="Heat shock protein 70kD (HSP70), peptide-binding domain"/>
    <property type="match status" value="1"/>
</dbReference>
<dbReference type="RefSeq" id="XP_018736391.1">
    <property type="nucleotide sequence ID" value="XM_018881965.1"/>
</dbReference>
<comment type="similarity">
    <text evidence="1">Belongs to the heat shock protein 70 family.</text>
</comment>
<dbReference type="PROSITE" id="PS01036">
    <property type="entry name" value="HSP70_3"/>
    <property type="match status" value="1"/>
</dbReference>
<dbReference type="Gene3D" id="2.60.34.10">
    <property type="entry name" value="Substrate Binding Domain Of DNAk, Chain A, domain 1"/>
    <property type="match status" value="1"/>
</dbReference>
<keyword evidence="6" id="KW-1185">Reference proteome</keyword>
<accession>A0A167ECS6</accession>
<dbReference type="PRINTS" id="PR00301">
    <property type="entry name" value="HEATSHOCK70"/>
</dbReference>
<dbReference type="SUPFAM" id="SSF53067">
    <property type="entry name" value="Actin-like ATPase domain"/>
    <property type="match status" value="2"/>
</dbReference>
<dbReference type="InterPro" id="IPR043129">
    <property type="entry name" value="ATPase_NBD"/>
</dbReference>
<dbReference type="SUPFAM" id="SSF100934">
    <property type="entry name" value="Heat shock protein 70kD (HSP70), C-terminal subdomain"/>
    <property type="match status" value="1"/>
</dbReference>
<dbReference type="InterPro" id="IPR029047">
    <property type="entry name" value="HSP70_peptide-bd_sf"/>
</dbReference>
<dbReference type="GeneID" id="30037043"/>
<dbReference type="FunFam" id="3.90.640.10:FF:000004">
    <property type="entry name" value="Heat shock 70 kDa protein 4"/>
    <property type="match status" value="1"/>
</dbReference>
<dbReference type="Gene3D" id="1.20.1270.10">
    <property type="match status" value="1"/>
</dbReference>
<dbReference type="GO" id="GO:0005524">
    <property type="term" value="F:ATP binding"/>
    <property type="evidence" value="ECO:0007669"/>
    <property type="project" value="UniProtKB-KW"/>
</dbReference>
<feature type="region of interest" description="Disordered" evidence="4">
    <location>
        <begin position="682"/>
        <end position="707"/>
    </location>
</feature>
<dbReference type="PANTHER" id="PTHR45639:SF4">
    <property type="entry name" value="HSC70CB, ISOFORM G"/>
    <property type="match status" value="1"/>
</dbReference>
<dbReference type="EMBL" id="CP014502">
    <property type="protein sequence ID" value="ANB13914.1"/>
    <property type="molecule type" value="Genomic_DNA"/>
</dbReference>
<evidence type="ECO:0000313" key="5">
    <source>
        <dbReference type="EMBL" id="ANB13914.1"/>
    </source>
</evidence>
<dbReference type="KEGG" id="slb:AWJ20_4865"/>
<gene>
    <name evidence="5" type="primary">SSE2</name>
    <name evidence="5" type="ORF">AWJ20_4865</name>
</gene>
<evidence type="ECO:0000256" key="4">
    <source>
        <dbReference type="SAM" id="MobiDB-lite"/>
    </source>
</evidence>
<dbReference type="FunFam" id="3.30.30.30:FF:000002">
    <property type="entry name" value="Heat shock 70 kDa protein 4"/>
    <property type="match status" value="1"/>
</dbReference>
<dbReference type="GO" id="GO:0005829">
    <property type="term" value="C:cytosol"/>
    <property type="evidence" value="ECO:0007669"/>
    <property type="project" value="TreeGrafter"/>
</dbReference>
<evidence type="ECO:0000313" key="6">
    <source>
        <dbReference type="Proteomes" id="UP000189580"/>
    </source>
</evidence>
<dbReference type="InterPro" id="IPR029048">
    <property type="entry name" value="HSP70_C_sf"/>
</dbReference>
<dbReference type="Gene3D" id="3.90.640.10">
    <property type="entry name" value="Actin, Chain A, domain 4"/>
    <property type="match status" value="1"/>
</dbReference>
<dbReference type="Pfam" id="PF00012">
    <property type="entry name" value="HSP70"/>
    <property type="match status" value="1"/>
</dbReference>
<dbReference type="GO" id="GO:0140662">
    <property type="term" value="F:ATP-dependent protein folding chaperone"/>
    <property type="evidence" value="ECO:0007669"/>
    <property type="project" value="InterPro"/>
</dbReference>
<evidence type="ECO:0000256" key="1">
    <source>
        <dbReference type="ARBA" id="ARBA00007381"/>
    </source>
</evidence>
<protein>
    <submittedName>
        <fullName evidence="5">Adenyl-nucleotide exchange factor SSE2</fullName>
    </submittedName>
</protein>
<dbReference type="AlphaFoldDB" id="A0A167ECS6"/>
<proteinExistence type="inferred from homology"/>
<dbReference type="PANTHER" id="PTHR45639">
    <property type="entry name" value="HSC70CB, ISOFORM G-RELATED"/>
    <property type="match status" value="1"/>
</dbReference>
<dbReference type="OrthoDB" id="434160at2759"/>
<dbReference type="Gene3D" id="3.30.420.40">
    <property type="match status" value="2"/>
</dbReference>
<sequence>MSTPFGIDFGNYSSVIGVARNRGIDVVVNEVSNRATPSLVGFGVKNRYLGEAARSNEISNLKNTVGSLKRILGRKSDDPALEIEKKFITSELVDVEGLAGVKVRFQGEQKTFNSIQLAAMYLNKLKHITTTEIKGNVSDVVIAVPVWYSEVQRRAAADAAIIAGLNPVRIVNDLTAAAVGYGVFKNSELPEDKPRNVAIVDFGHASYSVSIAAFKKGELKILATAYNRDFGGRDVDLAIANHFGKIFQEKYKIDIHSNPKAFSRVLTQAERLKKILSANTSAPFNIESLMNDIDVSASMTREELEEYIQPFLAQIPEPIERALKDAKLTPADLDSIEVIGGSSRIPSVKEKLVEVFGGKSLSFTLNQDEAVARGAAFICAIHSPTVRVRPFKFEDLNIYSVTYSWEKVEGEDVNELEVFPAGGWFPNSKVITLFRTADFDLEARYTHPETLEKGINAWIGKWAVKGVKPSENGEAVAVKVKLRQDPSGFYTVESAYTAEERTVEEEIPFEGELKEGEEAPEPQYKTVKKWFKKDDLTIVHTHTGLDDAAQAKLLEIESQLTSEDKLVADTEDRKNALEEYIYDIRGKIDDLYKDFASDDEKARLREKADAAEEWLYGDGDDATKAQYIAKYEELASIGNVIRGRYLSKIEEERQAKQAAQEAEKQRIMAEKLQAQKAAQAAAQAEAAAKAAEEAGSQDADGDVSIEN</sequence>
<name>A0A167ECS6_9ASCO</name>